<keyword evidence="4" id="KW-1185">Reference proteome</keyword>
<accession>A0AAE0WCE7</accession>
<name>A0AAE0WCE7_9BIVA</name>
<feature type="compositionally biased region" description="Low complexity" evidence="2">
    <location>
        <begin position="774"/>
        <end position="783"/>
    </location>
</feature>
<feature type="compositionally biased region" description="Basic and acidic residues" evidence="2">
    <location>
        <begin position="322"/>
        <end position="346"/>
    </location>
</feature>
<protein>
    <recommendedName>
        <fullName evidence="5">Coiled-coil domain-containing protein 87</fullName>
    </recommendedName>
</protein>
<evidence type="ECO:0000256" key="2">
    <source>
        <dbReference type="SAM" id="MobiDB-lite"/>
    </source>
</evidence>
<feature type="coiled-coil region" evidence="1">
    <location>
        <begin position="447"/>
        <end position="477"/>
    </location>
</feature>
<dbReference type="EMBL" id="JAEAOA010002259">
    <property type="protein sequence ID" value="KAK3610183.1"/>
    <property type="molecule type" value="Genomic_DNA"/>
</dbReference>
<feature type="region of interest" description="Disordered" evidence="2">
    <location>
        <begin position="19"/>
        <end position="38"/>
    </location>
</feature>
<dbReference type="Proteomes" id="UP001195483">
    <property type="component" value="Unassembled WGS sequence"/>
</dbReference>
<evidence type="ECO:0008006" key="5">
    <source>
        <dbReference type="Google" id="ProtNLM"/>
    </source>
</evidence>
<reference evidence="3" key="2">
    <citation type="journal article" date="2021" name="Genome Biol. Evol.">
        <title>Developing a high-quality reference genome for a parasitic bivalve with doubly uniparental inheritance (Bivalvia: Unionida).</title>
        <authorList>
            <person name="Smith C.H."/>
        </authorList>
    </citation>
    <scope>NUCLEOTIDE SEQUENCE</scope>
    <source>
        <strain evidence="3">CHS0354</strain>
        <tissue evidence="3">Mantle</tissue>
    </source>
</reference>
<evidence type="ECO:0000313" key="3">
    <source>
        <dbReference type="EMBL" id="KAK3610183.1"/>
    </source>
</evidence>
<keyword evidence="1" id="KW-0175">Coiled coil</keyword>
<evidence type="ECO:0000256" key="1">
    <source>
        <dbReference type="SAM" id="Coils"/>
    </source>
</evidence>
<proteinExistence type="predicted"/>
<feature type="compositionally biased region" description="Low complexity" evidence="2">
    <location>
        <begin position="750"/>
        <end position="766"/>
    </location>
</feature>
<feature type="region of interest" description="Disordered" evidence="2">
    <location>
        <begin position="303"/>
        <end position="346"/>
    </location>
</feature>
<dbReference type="PANTHER" id="PTHR16078:SF1">
    <property type="entry name" value="COILED-COIL DOMAIN-CONTAINING PROTEIN 87"/>
    <property type="match status" value="1"/>
</dbReference>
<dbReference type="InterPro" id="IPR037383">
    <property type="entry name" value="CCDC87"/>
</dbReference>
<feature type="region of interest" description="Disordered" evidence="2">
    <location>
        <begin position="750"/>
        <end position="789"/>
    </location>
</feature>
<dbReference type="Gene3D" id="1.20.58.1520">
    <property type="match status" value="1"/>
</dbReference>
<reference evidence="3" key="1">
    <citation type="journal article" date="2021" name="Genome Biol. Evol.">
        <title>A High-Quality Reference Genome for a Parasitic Bivalve with Doubly Uniparental Inheritance (Bivalvia: Unionida).</title>
        <authorList>
            <person name="Smith C.H."/>
        </authorList>
    </citation>
    <scope>NUCLEOTIDE SEQUENCE</scope>
    <source>
        <strain evidence="3">CHS0354</strain>
    </source>
</reference>
<sequence>MPAETKIVQFRGFKTDSRFQRHKQDGSHIPDHPEKDGDMYPIKWPDFDSMDVENRIQNVLGPLSLFDPTSNESADGQSTLGLERPVTPVDEEIKVQPTSFDRLACFIRRRVAAKPEVPYLSIEDQQSLAGILMGEVNGIWSDIKRQIDDPFLTPEENRELNRRISVHIVTVCEQLFQHYLKKAQVLNRRGIFSGPANTSRLKAQLALDANKFLNILTIRRYIVADIHGSKERESESEDFMYTPQKPESAVPKLSYKGLIEASRPKSRVKRFRYQSPEQEARKISSNMPTLDTSKLMSLIAHLPERPLETPSEESEGTQSRSSGRDSKEMRPQFENKVGMTEEEKSHQKVLLKRVKSLPEIPPAENLLEELGIEASVKEDTLSEYEVQFMKRENYRTTEKAVKEESKSPRVGTREYAAEDLRQLVSQSQEEFKVEEDMPPLLQAITRNIKYDGRKEILDQQLKELEEKERKEKERQNIPLRKPIHPQPATTTAKMPNQMKVRTSDIRVSERVCMSSITLSCFSTVYNDLVDDIDAHTVKLLDRNLFLGEEIKEVYQEIMKTVPTTHLELDDDVMVTPAADNVNLSGMMASATLALRKTDRVINPSLHRERLPPWGEMDPKQWVKTPSNPPKNFQGEDVFAPLTPNLDKVHEVLRNPSKMTQLLSSESMPTFVADKMSRTYASWLQWWKSTVTSDDYMKYLSTQETDYMGVIFHFYDSEDDEDDLEEPAAPLFQPAGVGLMAPAMPLHQQMAYQSQQQQMQHPVFQHHTPGKKSASRTTSSSKATELQKEREKKIEDLKKVKTEYKEGLWNVNSVMMGGLGKDPVLEEDEDQAMSRSIKSADTSRSAKTLQEKAAARLSAKIQARDAAQSRLSKVTTLTTTSKTDLESPSGESEMEAPLTPQERLERVWKNLEMPDSQKLDMAIKYSCNEFYNKLNEAILRWEKVTELILKREDLLTKLERFERNASDPNRFFEKGPKGHSVMRLKEAQQRSYYTKRIDFLDSEIKVELQYIKESFGDVITFKGRPYEDKIKWDRIEMLHWLQEERKQNAIKYEALKRQITYNQLEPLPPRMLVPNIS</sequence>
<dbReference type="PANTHER" id="PTHR16078">
    <property type="entry name" value="COILED-COIL DOMAIN-CONTAINING PROTEIN 87"/>
    <property type="match status" value="1"/>
</dbReference>
<comment type="caution">
    <text evidence="3">The sequence shown here is derived from an EMBL/GenBank/DDBJ whole genome shotgun (WGS) entry which is preliminary data.</text>
</comment>
<reference evidence="3" key="3">
    <citation type="submission" date="2023-05" db="EMBL/GenBank/DDBJ databases">
        <authorList>
            <person name="Smith C.H."/>
        </authorList>
    </citation>
    <scope>NUCLEOTIDE SEQUENCE</scope>
    <source>
        <strain evidence="3">CHS0354</strain>
        <tissue evidence="3">Mantle</tissue>
    </source>
</reference>
<organism evidence="3 4">
    <name type="scientific">Potamilus streckersoni</name>
    <dbReference type="NCBI Taxonomy" id="2493646"/>
    <lineage>
        <taxon>Eukaryota</taxon>
        <taxon>Metazoa</taxon>
        <taxon>Spiralia</taxon>
        <taxon>Lophotrochozoa</taxon>
        <taxon>Mollusca</taxon>
        <taxon>Bivalvia</taxon>
        <taxon>Autobranchia</taxon>
        <taxon>Heteroconchia</taxon>
        <taxon>Palaeoheterodonta</taxon>
        <taxon>Unionida</taxon>
        <taxon>Unionoidea</taxon>
        <taxon>Unionidae</taxon>
        <taxon>Ambleminae</taxon>
        <taxon>Lampsilini</taxon>
        <taxon>Potamilus</taxon>
    </lineage>
</organism>
<feature type="compositionally biased region" description="Low complexity" evidence="2">
    <location>
        <begin position="870"/>
        <end position="881"/>
    </location>
</feature>
<gene>
    <name evidence="3" type="ORF">CHS0354_038819</name>
</gene>
<evidence type="ECO:0000313" key="4">
    <source>
        <dbReference type="Proteomes" id="UP001195483"/>
    </source>
</evidence>
<dbReference type="AlphaFoldDB" id="A0AAE0WCE7"/>
<feature type="region of interest" description="Disordered" evidence="2">
    <location>
        <begin position="867"/>
        <end position="898"/>
    </location>
</feature>
<feature type="region of interest" description="Disordered" evidence="2">
    <location>
        <begin position="266"/>
        <end position="290"/>
    </location>
</feature>